<dbReference type="InterPro" id="IPR023991">
    <property type="entry name" value="Bacteriocin_IIb_lactobn/cerein"/>
</dbReference>
<dbReference type="RefSeq" id="WP_163205333.1">
    <property type="nucleotide sequence ID" value="NZ_JBODAF010000005.1"/>
</dbReference>
<protein>
    <submittedName>
        <fullName evidence="1">Class IIb bacteriocin, lactobin A/cerein 7B family</fullName>
    </submittedName>
</protein>
<name>A0A6M0SWP9_CLOBO</name>
<accession>A0A6M0SWP9</accession>
<gene>
    <name evidence="1" type="ORF">EXM42_00595</name>
</gene>
<proteinExistence type="predicted"/>
<comment type="caution">
    <text evidence="1">The sequence shown here is derived from an EMBL/GenBank/DDBJ whole genome shotgun (WGS) entry which is preliminary data.</text>
</comment>
<evidence type="ECO:0000313" key="1">
    <source>
        <dbReference type="EMBL" id="NFA58952.1"/>
    </source>
</evidence>
<evidence type="ECO:0000313" key="2">
    <source>
        <dbReference type="Proteomes" id="UP000473089"/>
    </source>
</evidence>
<reference evidence="1 2" key="1">
    <citation type="submission" date="2019-02" db="EMBL/GenBank/DDBJ databases">
        <title>Genome sequencing of Clostridium botulinum clinical isolates.</title>
        <authorList>
            <person name="Brunt J."/>
            <person name="Van Vliet A.H.M."/>
            <person name="Stringer S.C."/>
            <person name="Grant K.A."/>
            <person name="Carter A.C."/>
            <person name="Peck M.W."/>
        </authorList>
    </citation>
    <scope>NUCLEOTIDE SEQUENCE [LARGE SCALE GENOMIC DNA]</scope>
    <source>
        <strain evidence="1 2">R1125/03</strain>
    </source>
</reference>
<sequence length="58" mass="6498">MKNLNEKELLNINGGIGPIPKWLIESVGWEAAKYIWNNRDHISDGVNSKPGWRLPGGN</sequence>
<organism evidence="1 2">
    <name type="scientific">Clostridium botulinum</name>
    <dbReference type="NCBI Taxonomy" id="1491"/>
    <lineage>
        <taxon>Bacteria</taxon>
        <taxon>Bacillati</taxon>
        <taxon>Bacillota</taxon>
        <taxon>Clostridia</taxon>
        <taxon>Eubacteriales</taxon>
        <taxon>Clostridiaceae</taxon>
        <taxon>Clostridium</taxon>
    </lineage>
</organism>
<dbReference type="Proteomes" id="UP000473089">
    <property type="component" value="Unassembled WGS sequence"/>
</dbReference>
<dbReference type="NCBIfam" id="TIGR03949">
    <property type="entry name" value="bact_IIb_cerein"/>
    <property type="match status" value="1"/>
</dbReference>
<dbReference type="AlphaFoldDB" id="A0A6M0SWP9"/>
<dbReference type="EMBL" id="SGJP01000001">
    <property type="protein sequence ID" value="NFA58952.1"/>
    <property type="molecule type" value="Genomic_DNA"/>
</dbReference>